<keyword evidence="3" id="KW-1185">Reference proteome</keyword>
<dbReference type="SUPFAM" id="SSF47336">
    <property type="entry name" value="ACP-like"/>
    <property type="match status" value="1"/>
</dbReference>
<evidence type="ECO:0000313" key="2">
    <source>
        <dbReference type="EMBL" id="ASC71041.1"/>
    </source>
</evidence>
<feature type="domain" description="Carrier" evidence="1">
    <location>
        <begin position="1"/>
        <end position="77"/>
    </location>
</feature>
<keyword evidence="2" id="KW-0436">Ligase</keyword>
<dbReference type="Gene3D" id="1.10.1200.10">
    <property type="entry name" value="ACP-like"/>
    <property type="match status" value="1"/>
</dbReference>
<dbReference type="Pfam" id="PF00550">
    <property type="entry name" value="PP-binding"/>
    <property type="match status" value="1"/>
</dbReference>
<dbReference type="InterPro" id="IPR009081">
    <property type="entry name" value="PP-bd_ACP"/>
</dbReference>
<name>A0A1V8NE68_9CYAN</name>
<dbReference type="RefSeq" id="WP_080813844.1">
    <property type="nucleotide sequence ID" value="NZ_CP021983.2"/>
</dbReference>
<dbReference type="AlphaFoldDB" id="A0A1V8NE68"/>
<dbReference type="EC" id="6.1.1.13" evidence="2"/>
<dbReference type="GO" id="GO:0016874">
    <property type="term" value="F:ligase activity"/>
    <property type="evidence" value="ECO:0007669"/>
    <property type="project" value="UniProtKB-KW"/>
</dbReference>
<evidence type="ECO:0000259" key="1">
    <source>
        <dbReference type="PROSITE" id="PS50075"/>
    </source>
</evidence>
<dbReference type="STRING" id="1641165.XM38_25605"/>
<protein>
    <submittedName>
        <fullName evidence="2">D-alanine--poly(Phosphoribitol) ligase subunit 2</fullName>
        <ecNumber evidence="2">6.1.1.13</ecNumber>
    </submittedName>
</protein>
<gene>
    <name evidence="2" type="primary">dltC</name>
    <name evidence="2" type="ORF">XM38_019900</name>
</gene>
<evidence type="ECO:0000313" key="3">
    <source>
        <dbReference type="Proteomes" id="UP000191901"/>
    </source>
</evidence>
<dbReference type="EMBL" id="CP021983">
    <property type="protein sequence ID" value="ASC71041.1"/>
    <property type="molecule type" value="Genomic_DNA"/>
</dbReference>
<dbReference type="Proteomes" id="UP000191901">
    <property type="component" value="Chromosome"/>
</dbReference>
<accession>A0A1V8NE68</accession>
<reference evidence="2 3" key="1">
    <citation type="journal article" date="2016" name="Biochim. Biophys. Acta">
        <title>Characterization of red-shifted phycobilisomes isolated from the chlorophyll f-containing cyanobacterium Halomicronema hongdechloris.</title>
        <authorList>
            <person name="Li Y."/>
            <person name="Lin Y."/>
            <person name="Garvey C.J."/>
            <person name="Birch D."/>
            <person name="Corkery R.W."/>
            <person name="Loughlin P.C."/>
            <person name="Scheer H."/>
            <person name="Willows R.D."/>
            <person name="Chen M."/>
        </authorList>
    </citation>
    <scope>NUCLEOTIDE SEQUENCE [LARGE SCALE GENOMIC DNA]</scope>
    <source>
        <strain evidence="2 3">C2206</strain>
    </source>
</reference>
<sequence>MQDFKAKLKTFLSQFFGNHDLQDDEDIFAVGFVNSMFAMQLVLFIEQEFQVTVENEDLELDNFRTISAMASLLERKKSILT</sequence>
<dbReference type="KEGG" id="hhg:XM38_019900"/>
<proteinExistence type="predicted"/>
<dbReference type="PROSITE" id="PS50075">
    <property type="entry name" value="CARRIER"/>
    <property type="match status" value="1"/>
</dbReference>
<dbReference type="OrthoDB" id="677810at2"/>
<dbReference type="InterPro" id="IPR036736">
    <property type="entry name" value="ACP-like_sf"/>
</dbReference>
<organism evidence="2 3">
    <name type="scientific">Halomicronema hongdechloris C2206</name>
    <dbReference type="NCBI Taxonomy" id="1641165"/>
    <lineage>
        <taxon>Bacteria</taxon>
        <taxon>Bacillati</taxon>
        <taxon>Cyanobacteriota</taxon>
        <taxon>Cyanophyceae</taxon>
        <taxon>Nodosilineales</taxon>
        <taxon>Nodosilineaceae</taxon>
        <taxon>Halomicronema</taxon>
    </lineage>
</organism>